<dbReference type="Proteomes" id="UP000244906">
    <property type="component" value="Unassembled WGS sequence"/>
</dbReference>
<accession>A0A2V1GZF7</accession>
<gene>
    <name evidence="1" type="ORF">DC094_00480</name>
</gene>
<protein>
    <submittedName>
        <fullName evidence="1">Uncharacterized protein</fullName>
    </submittedName>
</protein>
<evidence type="ECO:0000313" key="2">
    <source>
        <dbReference type="Proteomes" id="UP000244906"/>
    </source>
</evidence>
<organism evidence="1 2">
    <name type="scientific">Pelagibaculum spongiae</name>
    <dbReference type="NCBI Taxonomy" id="2080658"/>
    <lineage>
        <taxon>Bacteria</taxon>
        <taxon>Pseudomonadati</taxon>
        <taxon>Pseudomonadota</taxon>
        <taxon>Gammaproteobacteria</taxon>
        <taxon>Oceanospirillales</taxon>
        <taxon>Pelagibaculum</taxon>
    </lineage>
</organism>
<comment type="caution">
    <text evidence="1">The sequence shown here is derived from an EMBL/GenBank/DDBJ whole genome shotgun (WGS) entry which is preliminary data.</text>
</comment>
<proteinExistence type="predicted"/>
<evidence type="ECO:0000313" key="1">
    <source>
        <dbReference type="EMBL" id="PVZ71553.1"/>
    </source>
</evidence>
<sequence>MSTINFQILNTSQSPEEFIISNDEYMGKQIYENLNMRNIKYWNKKSPAKLGKGLHRRATGAVSRLT</sequence>
<keyword evidence="2" id="KW-1185">Reference proteome</keyword>
<reference evidence="1 2" key="1">
    <citation type="submission" date="2018-04" db="EMBL/GenBank/DDBJ databases">
        <title>Thalassorhabdus spongiae gen. nov., sp. nov., isolated from a marine sponge in South-West Iceland.</title>
        <authorList>
            <person name="Knobloch S."/>
            <person name="Daussin A."/>
            <person name="Johannsson R."/>
            <person name="Marteinsson V.T."/>
        </authorList>
    </citation>
    <scope>NUCLEOTIDE SEQUENCE [LARGE SCALE GENOMIC DNA]</scope>
    <source>
        <strain evidence="1 2">Hp12</strain>
    </source>
</reference>
<dbReference type="EMBL" id="QDDL01000001">
    <property type="protein sequence ID" value="PVZ71553.1"/>
    <property type="molecule type" value="Genomic_DNA"/>
</dbReference>
<name>A0A2V1GZF7_9GAMM</name>
<dbReference type="AlphaFoldDB" id="A0A2V1GZF7"/>